<feature type="compositionally biased region" description="Low complexity" evidence="3">
    <location>
        <begin position="480"/>
        <end position="507"/>
    </location>
</feature>
<dbReference type="PROSITE" id="PS01031">
    <property type="entry name" value="SHSP"/>
    <property type="match status" value="1"/>
</dbReference>
<organism evidence="5 6">
    <name type="scientific">Petrolisthes cinctipes</name>
    <name type="common">Flat porcelain crab</name>
    <dbReference type="NCBI Taxonomy" id="88211"/>
    <lineage>
        <taxon>Eukaryota</taxon>
        <taxon>Metazoa</taxon>
        <taxon>Ecdysozoa</taxon>
        <taxon>Arthropoda</taxon>
        <taxon>Crustacea</taxon>
        <taxon>Multicrustacea</taxon>
        <taxon>Malacostraca</taxon>
        <taxon>Eumalacostraca</taxon>
        <taxon>Eucarida</taxon>
        <taxon>Decapoda</taxon>
        <taxon>Pleocyemata</taxon>
        <taxon>Anomura</taxon>
        <taxon>Galatheoidea</taxon>
        <taxon>Porcellanidae</taxon>
        <taxon>Petrolisthes</taxon>
    </lineage>
</organism>
<dbReference type="SUPFAM" id="SSF49764">
    <property type="entry name" value="HSP20-like chaperones"/>
    <property type="match status" value="1"/>
</dbReference>
<proteinExistence type="inferred from homology"/>
<comment type="caution">
    <text evidence="5">The sequence shown here is derived from an EMBL/GenBank/DDBJ whole genome shotgun (WGS) entry which is preliminary data.</text>
</comment>
<dbReference type="CDD" id="cd06526">
    <property type="entry name" value="metazoan_ACD"/>
    <property type="match status" value="1"/>
</dbReference>
<dbReference type="PRINTS" id="PR00299">
    <property type="entry name" value="ACRYSTALLIN"/>
</dbReference>
<name>A0AAE1EXQ6_PETCI</name>
<dbReference type="GO" id="GO:0009408">
    <property type="term" value="P:response to heat"/>
    <property type="evidence" value="ECO:0007669"/>
    <property type="project" value="TreeGrafter"/>
</dbReference>
<sequence>MEWREGKNGWREGRDGEDRMVEGRNGWMEGRNGEDGMVKGRNGWMEGREGEDGMVKGRNGWMEGRNGEDGVEGGQKWMDGGKGWERDASYTEVSCRRVFCLCLVVLVAVVTDPCTAATSDCPHTSHTTLSTSPAPRPTHQAQKTLLVNPRASLSVHVYGNLAVLVRLSAGGGGSCEWRRVGCQGDSATPIVYDVACDVTTNTHSPEECVVILSEAVPATTTTTKMVGTKTTKTVTVQKKGTFSDDPFFKDSWQEWDQAMKDVVDRWDKNTSKTTTTTTTSSSRPDTRNVYRQIRSSNVTSDDSQAVSCTEEDDKYKMMIDVKDFKPEDINVKVIDDTVVVEGKIEKKEGNAVSTQMFTRRFMLPPTVNLNLLASALSRDGVLTINAPKLEVTPGIGSRRVSIVHGDRSGAGSSYPAGAPSQKRGGDDKRYLSHTPLNSGEDTKVAPVSETSRDHWTSFNDMVEKSQKEMEDMMRRHSLQSSTTITTSPHSTSLEVAAPPSSLSRPPAGVISTHDVTKSGNNVTERQEQRWQDKPAPGLNRTNRMLNEKTEMKAADGTVVGNKKRHEQESQAEGSNEETLPDGTKKKTFTKSYETRKVYSYNSSDPKAV</sequence>
<dbReference type="InterPro" id="IPR001436">
    <property type="entry name" value="Alpha-crystallin/sHSP_animal"/>
</dbReference>
<evidence type="ECO:0000256" key="3">
    <source>
        <dbReference type="SAM" id="MobiDB-lite"/>
    </source>
</evidence>
<dbReference type="GO" id="GO:0042026">
    <property type="term" value="P:protein refolding"/>
    <property type="evidence" value="ECO:0007669"/>
    <property type="project" value="TreeGrafter"/>
</dbReference>
<evidence type="ECO:0000256" key="1">
    <source>
        <dbReference type="PROSITE-ProRule" id="PRU00285"/>
    </source>
</evidence>
<dbReference type="AlphaFoldDB" id="A0AAE1EXQ6"/>
<comment type="similarity">
    <text evidence="1 2">Belongs to the small heat shock protein (HSP20) family.</text>
</comment>
<evidence type="ECO:0000313" key="5">
    <source>
        <dbReference type="EMBL" id="KAK3863269.1"/>
    </source>
</evidence>
<gene>
    <name evidence="5" type="ORF">Pcinc_030933</name>
</gene>
<feature type="domain" description="SHSP" evidence="4">
    <location>
        <begin position="297"/>
        <end position="403"/>
    </location>
</feature>
<dbReference type="PANTHER" id="PTHR45640:SF26">
    <property type="entry name" value="RE23625P"/>
    <property type="match status" value="1"/>
</dbReference>
<feature type="region of interest" description="Disordered" evidence="3">
    <location>
        <begin position="404"/>
        <end position="451"/>
    </location>
</feature>
<dbReference type="GO" id="GO:0051082">
    <property type="term" value="F:unfolded protein binding"/>
    <property type="evidence" value="ECO:0007669"/>
    <property type="project" value="TreeGrafter"/>
</dbReference>
<dbReference type="Pfam" id="PF00011">
    <property type="entry name" value="HSP20"/>
    <property type="match status" value="1"/>
</dbReference>
<feature type="compositionally biased region" description="Basic and acidic residues" evidence="3">
    <location>
        <begin position="1"/>
        <end position="22"/>
    </location>
</feature>
<dbReference type="InterPro" id="IPR002068">
    <property type="entry name" value="A-crystallin/Hsp20_dom"/>
</dbReference>
<dbReference type="InterPro" id="IPR008978">
    <property type="entry name" value="HSP20-like_chaperone"/>
</dbReference>
<evidence type="ECO:0000313" key="6">
    <source>
        <dbReference type="Proteomes" id="UP001286313"/>
    </source>
</evidence>
<protein>
    <recommendedName>
        <fullName evidence="4">SHSP domain-containing protein</fullName>
    </recommendedName>
</protein>
<feature type="compositionally biased region" description="Basic and acidic residues" evidence="3">
    <location>
        <begin position="46"/>
        <end position="55"/>
    </location>
</feature>
<reference evidence="5" key="1">
    <citation type="submission" date="2023-10" db="EMBL/GenBank/DDBJ databases">
        <title>Genome assemblies of two species of porcelain crab, Petrolisthes cinctipes and Petrolisthes manimaculis (Anomura: Porcellanidae).</title>
        <authorList>
            <person name="Angst P."/>
        </authorList>
    </citation>
    <scope>NUCLEOTIDE SEQUENCE</scope>
    <source>
        <strain evidence="5">PB745_01</strain>
        <tissue evidence="5">Gill</tissue>
    </source>
</reference>
<feature type="region of interest" description="Disordered" evidence="3">
    <location>
        <begin position="1"/>
        <end position="80"/>
    </location>
</feature>
<evidence type="ECO:0000256" key="2">
    <source>
        <dbReference type="RuleBase" id="RU003616"/>
    </source>
</evidence>
<feature type="region of interest" description="Disordered" evidence="3">
    <location>
        <begin position="119"/>
        <end position="139"/>
    </location>
</feature>
<feature type="compositionally biased region" description="Polar residues" evidence="3">
    <location>
        <begin position="599"/>
        <end position="608"/>
    </location>
</feature>
<dbReference type="EMBL" id="JAWQEG010004050">
    <property type="protein sequence ID" value="KAK3863269.1"/>
    <property type="molecule type" value="Genomic_DNA"/>
</dbReference>
<feature type="region of interest" description="Disordered" evidence="3">
    <location>
        <begin position="478"/>
        <end position="608"/>
    </location>
</feature>
<dbReference type="PANTHER" id="PTHR45640">
    <property type="entry name" value="HEAT SHOCK PROTEIN HSP-12.2-RELATED"/>
    <property type="match status" value="1"/>
</dbReference>
<keyword evidence="6" id="KW-1185">Reference proteome</keyword>
<evidence type="ECO:0000259" key="4">
    <source>
        <dbReference type="PROSITE" id="PS01031"/>
    </source>
</evidence>
<dbReference type="GO" id="GO:0005634">
    <property type="term" value="C:nucleus"/>
    <property type="evidence" value="ECO:0007669"/>
    <property type="project" value="TreeGrafter"/>
</dbReference>
<dbReference type="Gene3D" id="2.60.40.790">
    <property type="match status" value="1"/>
</dbReference>
<accession>A0AAE1EXQ6</accession>
<dbReference type="Proteomes" id="UP001286313">
    <property type="component" value="Unassembled WGS sequence"/>
</dbReference>
<dbReference type="GO" id="GO:0005737">
    <property type="term" value="C:cytoplasm"/>
    <property type="evidence" value="ECO:0007669"/>
    <property type="project" value="TreeGrafter"/>
</dbReference>